<dbReference type="EMBL" id="RDPI01000019">
    <property type="protein sequence ID" value="MBF4374433.1"/>
    <property type="molecule type" value="Genomic_DNA"/>
</dbReference>
<comment type="caution">
    <text evidence="1">The sequence shown here is derived from an EMBL/GenBank/DDBJ whole genome shotgun (WGS) entry which is preliminary data.</text>
</comment>
<sequence>MGEISMRNATSTPLVDFISTGHELGIKYLRLAFDHTNLSDGSRAYYPLLRVHRASSESGSTVTKDYEDISIDPAKSTSCFTYAVKRAFRCYLKTVNMADSEAEKTLEDATAYIKSDAFSIKLWEALTAKSKTLPNGLKSVRFYSDWISNGSPIGLSFGIKRENGHPTLEANYSDSSNDVFFKKRFHIHRYYHLFNLAAYLTAKLLALDTAKREDAEEYSMAVYWMLKGEWLTVAHHCNIDNIDDDILRYQLNHRHFLERVSVELLLINPECSALSHVKFNEKTELQSIASKNTTDIFTTHEFNALVNSFKNGFTVRDIKDSIPESLGVTERYINMMIRKYCRVKGYVDGNPMLERVYEAQ</sequence>
<accession>A0ABR9Z7L5</accession>
<organism evidence="1 2">
    <name type="scientific">Vibrio anguillarum</name>
    <name type="common">Listonella anguillarum</name>
    <dbReference type="NCBI Taxonomy" id="55601"/>
    <lineage>
        <taxon>Bacteria</taxon>
        <taxon>Pseudomonadati</taxon>
        <taxon>Pseudomonadota</taxon>
        <taxon>Gammaproteobacteria</taxon>
        <taxon>Vibrionales</taxon>
        <taxon>Vibrionaceae</taxon>
        <taxon>Vibrio</taxon>
    </lineage>
</organism>
<name>A0ABR9Z7L5_VIBAN</name>
<keyword evidence="2" id="KW-1185">Reference proteome</keyword>
<protein>
    <submittedName>
        <fullName evidence="1">Uncharacterized protein</fullName>
    </submittedName>
</protein>
<proteinExistence type="predicted"/>
<dbReference type="Proteomes" id="UP000726136">
    <property type="component" value="Unassembled WGS sequence"/>
</dbReference>
<gene>
    <name evidence="1" type="ORF">EAY46_15295</name>
</gene>
<evidence type="ECO:0000313" key="2">
    <source>
        <dbReference type="Proteomes" id="UP000726136"/>
    </source>
</evidence>
<reference evidence="1 2" key="1">
    <citation type="journal article" date="2021" name="PeerJ">
        <title>Analysis of 44 Vibrio anguillarum genomes reveals high genetic diversity.</title>
        <authorList>
            <person name="Hansen M.J."/>
            <person name="Dalsgaard I."/>
        </authorList>
    </citation>
    <scope>NUCLEOTIDE SEQUENCE [LARGE SCALE GENOMIC DNA]</scope>
    <source>
        <strain evidence="1 2">040915-1/1B</strain>
    </source>
</reference>
<evidence type="ECO:0000313" key="1">
    <source>
        <dbReference type="EMBL" id="MBF4374433.1"/>
    </source>
</evidence>